<dbReference type="Proteomes" id="UP000075880">
    <property type="component" value="Unassembled WGS sequence"/>
</dbReference>
<evidence type="ECO:0000313" key="1">
    <source>
        <dbReference type="EnsemblMetazoa" id="ENSAATROPP014454"/>
    </source>
</evidence>
<proteinExistence type="predicted"/>
<dbReference type="AlphaFoldDB" id="A0AAG5DUI6"/>
<organism evidence="1 2">
    <name type="scientific">Anopheles atroparvus</name>
    <name type="common">European mosquito</name>
    <dbReference type="NCBI Taxonomy" id="41427"/>
    <lineage>
        <taxon>Eukaryota</taxon>
        <taxon>Metazoa</taxon>
        <taxon>Ecdysozoa</taxon>
        <taxon>Arthropoda</taxon>
        <taxon>Hexapoda</taxon>
        <taxon>Insecta</taxon>
        <taxon>Pterygota</taxon>
        <taxon>Neoptera</taxon>
        <taxon>Endopterygota</taxon>
        <taxon>Diptera</taxon>
        <taxon>Nematocera</taxon>
        <taxon>Culicoidea</taxon>
        <taxon>Culicidae</taxon>
        <taxon>Anophelinae</taxon>
        <taxon>Anopheles</taxon>
    </lineage>
</organism>
<sequence length="154" mass="16920">VRNGFSFTPVPLSFEPPSTEHCISTFRVHKRIFNHHHPVSGRGEAGVRRKEDSEIKAHLKATPYSYTHHTRTISCNSEDDAVPDRCQHALDGGGLGRFDAGLQSGPVRGERVPSGAALIAHQTPTLHPVRFRLSAPQMAPGEEEAEEQRDVNLG</sequence>
<evidence type="ECO:0000313" key="2">
    <source>
        <dbReference type="Proteomes" id="UP000075880"/>
    </source>
</evidence>
<reference evidence="1" key="1">
    <citation type="submission" date="2024-04" db="UniProtKB">
        <authorList>
            <consortium name="EnsemblMetazoa"/>
        </authorList>
    </citation>
    <scope>IDENTIFICATION</scope>
    <source>
        <strain evidence="1">EBRO</strain>
    </source>
</reference>
<accession>A0AAG5DUI6</accession>
<dbReference type="EnsemblMetazoa" id="ENSAATROPT016446">
    <property type="protein sequence ID" value="ENSAATROPP014454"/>
    <property type="gene ID" value="ENSAATROPG013459"/>
</dbReference>
<protein>
    <submittedName>
        <fullName evidence="1">Uncharacterized protein</fullName>
    </submittedName>
</protein>
<keyword evidence="2" id="KW-1185">Reference proteome</keyword>
<name>A0AAG5DUI6_ANOAO</name>